<feature type="compositionally biased region" description="Low complexity" evidence="26">
    <location>
        <begin position="101"/>
        <end position="118"/>
    </location>
</feature>
<protein>
    <recommendedName>
        <fullName evidence="5">Fatty acid synthase subunit alpha</fullName>
        <ecNumber evidence="3">1.1.1.100</ecNumber>
        <ecNumber evidence="4">2.3.1.41</ecNumber>
        <ecNumber evidence="2">2.3.1.86</ecNumber>
    </recommendedName>
</protein>
<evidence type="ECO:0000256" key="24">
    <source>
        <dbReference type="PIRSR" id="PIRSR000454-3"/>
    </source>
</evidence>
<keyword evidence="14" id="KW-0560">Oxidoreductase</keyword>
<keyword evidence="11" id="KW-0276">Fatty acid metabolism</keyword>
<evidence type="ECO:0000256" key="10">
    <source>
        <dbReference type="ARBA" id="ARBA00022723"/>
    </source>
</evidence>
<dbReference type="Gene3D" id="6.10.250.1940">
    <property type="match status" value="1"/>
</dbReference>
<dbReference type="Pfam" id="PF02801">
    <property type="entry name" value="Ketoacyl-synt_C"/>
    <property type="match status" value="1"/>
</dbReference>
<dbReference type="InterPro" id="IPR020841">
    <property type="entry name" value="PKS_Beta-ketoAc_synthase_dom"/>
</dbReference>
<dbReference type="Pfam" id="PF18325">
    <property type="entry name" value="Fas_alpha_ACP"/>
    <property type="match status" value="1"/>
</dbReference>
<feature type="binding site" evidence="24">
    <location>
        <position position="1750"/>
    </location>
    <ligand>
        <name>Mg(2+)</name>
        <dbReference type="ChEBI" id="CHEBI:18420"/>
    </ligand>
</feature>
<dbReference type="InterPro" id="IPR041550">
    <property type="entry name" value="FASI_helical"/>
</dbReference>
<feature type="region of interest" description="Disordered" evidence="26">
    <location>
        <begin position="581"/>
        <end position="604"/>
    </location>
</feature>
<keyword evidence="18" id="KW-0511">Multifunctional enzyme</keyword>
<dbReference type="EC" id="2.3.1.41" evidence="4"/>
<dbReference type="GO" id="GO:0004321">
    <property type="term" value="F:fatty-acyl-CoA synthase activity"/>
    <property type="evidence" value="ECO:0007669"/>
    <property type="project" value="UniProtKB-EC"/>
</dbReference>
<dbReference type="Gene3D" id="6.10.140.1410">
    <property type="match status" value="1"/>
</dbReference>
<evidence type="ECO:0000256" key="16">
    <source>
        <dbReference type="ARBA" id="ARBA00023098"/>
    </source>
</evidence>
<reference evidence="31" key="2">
    <citation type="submission" date="2020-04" db="EMBL/GenBank/DDBJ databases">
        <authorList>
            <consortium name="NCBI Genome Project"/>
        </authorList>
    </citation>
    <scope>NUCLEOTIDE SEQUENCE</scope>
    <source>
        <strain evidence="31">CBS 304.34</strain>
    </source>
</reference>
<dbReference type="OrthoDB" id="4251012at2759"/>
<dbReference type="InterPro" id="IPR040899">
    <property type="entry name" value="Fas_alpha_ACP"/>
</dbReference>
<dbReference type="SUPFAM" id="SSF53901">
    <property type="entry name" value="Thiolase-like"/>
    <property type="match status" value="2"/>
</dbReference>
<dbReference type="SUPFAM" id="SSF51735">
    <property type="entry name" value="NAD(P)-binding Rossmann-fold domains"/>
    <property type="match status" value="1"/>
</dbReference>
<dbReference type="Pfam" id="PF00109">
    <property type="entry name" value="ketoacyl-synt"/>
    <property type="match status" value="1"/>
</dbReference>
<dbReference type="GO" id="GO:0004315">
    <property type="term" value="F:3-oxoacyl-[acyl-carrier-protein] synthase activity"/>
    <property type="evidence" value="ECO:0007669"/>
    <property type="project" value="UniProtKB-EC"/>
</dbReference>
<dbReference type="Pfam" id="PF01648">
    <property type="entry name" value="ACPS"/>
    <property type="match status" value="1"/>
</dbReference>
<evidence type="ECO:0000256" key="1">
    <source>
        <dbReference type="ARBA" id="ARBA00007485"/>
    </source>
</evidence>
<evidence type="ECO:0000313" key="29">
    <source>
        <dbReference type="EMBL" id="KAF2803836.1"/>
    </source>
</evidence>
<evidence type="ECO:0000256" key="11">
    <source>
        <dbReference type="ARBA" id="ARBA00022832"/>
    </source>
</evidence>
<dbReference type="InterPro" id="IPR050830">
    <property type="entry name" value="Fungal_FAS"/>
</dbReference>
<comment type="catalytic activity">
    <reaction evidence="19">
        <text>acetyl-CoA + n malonyl-CoA + 2n NADPH + 4n H(+) = a long-chain-acyl-CoA + n CoA + n CO2 + 2n NADP(+).</text>
        <dbReference type="EC" id="2.3.1.86"/>
    </reaction>
</comment>
<evidence type="ECO:0000256" key="6">
    <source>
        <dbReference type="ARBA" id="ARBA00022450"/>
    </source>
</evidence>
<dbReference type="PIRSF" id="PIRSF000454">
    <property type="entry name" value="FAS_yeast_alpha"/>
    <property type="match status" value="1"/>
</dbReference>
<keyword evidence="10 24" id="KW-0479">Metal-binding</keyword>
<evidence type="ECO:0000256" key="26">
    <source>
        <dbReference type="SAM" id="MobiDB-lite"/>
    </source>
</evidence>
<evidence type="ECO:0000256" key="4">
    <source>
        <dbReference type="ARBA" id="ARBA00013191"/>
    </source>
</evidence>
<feature type="domain" description="Carrier" evidence="27">
    <location>
        <begin position="142"/>
        <end position="217"/>
    </location>
</feature>
<dbReference type="InterPro" id="IPR002582">
    <property type="entry name" value="ACPS"/>
</dbReference>
<evidence type="ECO:0000256" key="7">
    <source>
        <dbReference type="ARBA" id="ARBA00022516"/>
    </source>
</evidence>
<evidence type="ECO:0000256" key="19">
    <source>
        <dbReference type="ARBA" id="ARBA00048237"/>
    </source>
</evidence>
<dbReference type="Gene3D" id="3.40.50.720">
    <property type="entry name" value="NAD(P)-binding Rossmann-like Domain"/>
    <property type="match status" value="1"/>
</dbReference>
<dbReference type="Gene3D" id="6.10.250.1930">
    <property type="match status" value="1"/>
</dbReference>
<feature type="region of interest" description="Disordered" evidence="26">
    <location>
        <begin position="97"/>
        <end position="118"/>
    </location>
</feature>
<dbReference type="FunFam" id="3.90.470.20:FF:000005">
    <property type="entry name" value="Fatty acid synthase alpha subunit FasA"/>
    <property type="match status" value="1"/>
</dbReference>
<evidence type="ECO:0000259" key="27">
    <source>
        <dbReference type="PROSITE" id="PS50075"/>
    </source>
</evidence>
<dbReference type="InterPro" id="IPR009081">
    <property type="entry name" value="PP-bd_ACP"/>
</dbReference>
<evidence type="ECO:0000256" key="8">
    <source>
        <dbReference type="ARBA" id="ARBA00022553"/>
    </source>
</evidence>
<keyword evidence="9 22" id="KW-0808">Transferase</keyword>
<evidence type="ECO:0000256" key="23">
    <source>
        <dbReference type="PIRSR" id="PIRSR000454-1"/>
    </source>
</evidence>
<evidence type="ECO:0000256" key="15">
    <source>
        <dbReference type="ARBA" id="ARBA00023027"/>
    </source>
</evidence>
<evidence type="ECO:0000256" key="5">
    <source>
        <dbReference type="ARBA" id="ARBA00014008"/>
    </source>
</evidence>
<dbReference type="CDD" id="cd08950">
    <property type="entry name" value="KR_fFAS_SDR_c_like"/>
    <property type="match status" value="1"/>
</dbReference>
<evidence type="ECO:0000256" key="14">
    <source>
        <dbReference type="ARBA" id="ARBA00023002"/>
    </source>
</evidence>
<keyword evidence="30" id="KW-1185">Reference proteome</keyword>
<feature type="domain" description="Ketosynthase family 3 (KS3)" evidence="28">
    <location>
        <begin position="1094"/>
        <end position="1634"/>
    </location>
</feature>
<keyword evidence="16" id="KW-0443">Lipid metabolism</keyword>
<dbReference type="InterPro" id="IPR016035">
    <property type="entry name" value="Acyl_Trfase/lysoPLipase"/>
</dbReference>
<feature type="binding site" evidence="24">
    <location>
        <position position="1849"/>
    </location>
    <ligand>
        <name>Mg(2+)</name>
        <dbReference type="ChEBI" id="CHEBI:18420"/>
    </ligand>
</feature>
<keyword evidence="12 24" id="KW-0460">Magnesium</keyword>
<dbReference type="HAMAP" id="MF_00101">
    <property type="entry name" value="AcpS"/>
    <property type="match status" value="1"/>
</dbReference>
<proteinExistence type="inferred from homology"/>
<dbReference type="Proteomes" id="UP000504636">
    <property type="component" value="Unplaced"/>
</dbReference>
<gene>
    <name evidence="29 31" type="ORF">BDZ99DRAFT_398971</name>
</gene>
<name>A0A6A6Y4V0_9PEZI</name>
<dbReference type="EC" id="2.3.1.86" evidence="2"/>
<evidence type="ECO:0000256" key="3">
    <source>
        <dbReference type="ARBA" id="ARBA00012948"/>
    </source>
</evidence>
<reference evidence="31" key="3">
    <citation type="submission" date="2025-04" db="UniProtKB">
        <authorList>
            <consortium name="RefSeq"/>
        </authorList>
    </citation>
    <scope>IDENTIFICATION</scope>
    <source>
        <strain evidence="31">CBS 304.34</strain>
    </source>
</reference>
<dbReference type="NCBIfam" id="TIGR00556">
    <property type="entry name" value="pantethn_trn"/>
    <property type="match status" value="1"/>
</dbReference>
<keyword evidence="17" id="KW-0275">Fatty acid biosynthesis</keyword>
<dbReference type="GO" id="GO:0004316">
    <property type="term" value="F:3-oxoacyl-[acyl-carrier-protein] reductase (NADPH) activity"/>
    <property type="evidence" value="ECO:0007669"/>
    <property type="project" value="UniProtKB-EC"/>
</dbReference>
<feature type="binding site" evidence="24">
    <location>
        <position position="1848"/>
    </location>
    <ligand>
        <name>Mg(2+)</name>
        <dbReference type="ChEBI" id="CHEBI:18420"/>
    </ligand>
</feature>
<comment type="similarity">
    <text evidence="1 22">Belongs to the thiolase-like superfamily. Fungal fatty acid synthetase subunit alpha family.</text>
</comment>
<dbReference type="EMBL" id="MU003716">
    <property type="protein sequence ID" value="KAF2803836.1"/>
    <property type="molecule type" value="Genomic_DNA"/>
</dbReference>
<comment type="catalytic activity">
    <reaction evidence="21">
        <text>a fatty acyl-[ACP] + malonyl-[ACP] + H(+) = a 3-oxoacyl-[ACP] + holo-[ACP] + CO2</text>
        <dbReference type="Rhea" id="RHEA:22836"/>
        <dbReference type="Rhea" id="RHEA-COMP:9623"/>
        <dbReference type="Rhea" id="RHEA-COMP:9685"/>
        <dbReference type="Rhea" id="RHEA-COMP:9916"/>
        <dbReference type="Rhea" id="RHEA-COMP:14125"/>
        <dbReference type="ChEBI" id="CHEBI:15378"/>
        <dbReference type="ChEBI" id="CHEBI:16526"/>
        <dbReference type="ChEBI" id="CHEBI:64479"/>
        <dbReference type="ChEBI" id="CHEBI:78449"/>
        <dbReference type="ChEBI" id="CHEBI:78776"/>
        <dbReference type="ChEBI" id="CHEBI:138651"/>
        <dbReference type="EC" id="2.3.1.41"/>
    </reaction>
</comment>
<dbReference type="InterPro" id="IPR026025">
    <property type="entry name" value="FAS_alpha_yeast"/>
</dbReference>
<keyword evidence="13" id="KW-0521">NADP</keyword>
<evidence type="ECO:0000256" key="18">
    <source>
        <dbReference type="ARBA" id="ARBA00023268"/>
    </source>
</evidence>
<dbReference type="InterPro" id="IPR016039">
    <property type="entry name" value="Thiolase-like"/>
</dbReference>
<dbReference type="InterPro" id="IPR037143">
    <property type="entry name" value="4-PPantetheinyl_Trfase_dom_sf"/>
</dbReference>
<dbReference type="PROSITE" id="PS00606">
    <property type="entry name" value="KS3_1"/>
    <property type="match status" value="1"/>
</dbReference>
<keyword evidence="6 22" id="KW-0596">Phosphopantetheine</keyword>
<dbReference type="Gene3D" id="6.10.140.1390">
    <property type="match status" value="1"/>
</dbReference>
<evidence type="ECO:0000256" key="20">
    <source>
        <dbReference type="ARBA" id="ARBA00048508"/>
    </source>
</evidence>
<dbReference type="PROSITE" id="PS50075">
    <property type="entry name" value="CARRIER"/>
    <property type="match status" value="1"/>
</dbReference>
<keyword evidence="15" id="KW-0520">NAD</keyword>
<evidence type="ECO:0000256" key="9">
    <source>
        <dbReference type="ARBA" id="ARBA00022679"/>
    </source>
</evidence>
<dbReference type="Gene3D" id="3.90.470.20">
    <property type="entry name" value="4'-phosphopantetheinyl transferase domain"/>
    <property type="match status" value="1"/>
</dbReference>
<evidence type="ECO:0000259" key="28">
    <source>
        <dbReference type="PROSITE" id="PS52004"/>
    </source>
</evidence>
<evidence type="ECO:0000256" key="17">
    <source>
        <dbReference type="ARBA" id="ARBA00023160"/>
    </source>
</evidence>
<dbReference type="GO" id="GO:0000287">
    <property type="term" value="F:magnesium ion binding"/>
    <property type="evidence" value="ECO:0007669"/>
    <property type="project" value="InterPro"/>
</dbReference>
<reference evidence="29 31" key="1">
    <citation type="journal article" date="2020" name="Stud. Mycol.">
        <title>101 Dothideomycetes genomes: a test case for predicting lifestyles and emergence of pathogens.</title>
        <authorList>
            <person name="Haridas S."/>
            <person name="Albert R."/>
            <person name="Binder M."/>
            <person name="Bloem J."/>
            <person name="Labutti K."/>
            <person name="Salamov A."/>
            <person name="Andreopoulos B."/>
            <person name="Baker S."/>
            <person name="Barry K."/>
            <person name="Bills G."/>
            <person name="Bluhm B."/>
            <person name="Cannon C."/>
            <person name="Castanera R."/>
            <person name="Culley D."/>
            <person name="Daum C."/>
            <person name="Ezra D."/>
            <person name="Gonzalez J."/>
            <person name="Henrissat B."/>
            <person name="Kuo A."/>
            <person name="Liang C."/>
            <person name="Lipzen A."/>
            <person name="Lutzoni F."/>
            <person name="Magnuson J."/>
            <person name="Mondo S."/>
            <person name="Nolan M."/>
            <person name="Ohm R."/>
            <person name="Pangilinan J."/>
            <person name="Park H.-J."/>
            <person name="Ramirez L."/>
            <person name="Alfaro M."/>
            <person name="Sun H."/>
            <person name="Tritt A."/>
            <person name="Yoshinaga Y."/>
            <person name="Zwiers L.-H."/>
            <person name="Turgeon B."/>
            <person name="Goodwin S."/>
            <person name="Spatafora J."/>
            <person name="Crous P."/>
            <person name="Grigoriev I."/>
        </authorList>
    </citation>
    <scope>NUCLEOTIDE SEQUENCE</scope>
    <source>
        <strain evidence="29 31">CBS 304.34</strain>
    </source>
</reference>
<dbReference type="Gene3D" id="3.40.47.10">
    <property type="match status" value="1"/>
</dbReference>
<dbReference type="Pfam" id="PF18314">
    <property type="entry name" value="FAS_I_H"/>
    <property type="match status" value="1"/>
</dbReference>
<dbReference type="InterPro" id="IPR008278">
    <property type="entry name" value="4-PPantetheinyl_Trfase_dom"/>
</dbReference>
<dbReference type="InterPro" id="IPR047224">
    <property type="entry name" value="FAS_alpha_su_C"/>
</dbReference>
<dbReference type="SUPFAM" id="SSF56214">
    <property type="entry name" value="4'-phosphopantetheinyl transferase"/>
    <property type="match status" value="1"/>
</dbReference>
<evidence type="ECO:0000313" key="31">
    <source>
        <dbReference type="RefSeq" id="XP_033570800.1"/>
    </source>
</evidence>
<accession>A0A6A6Y4V0</accession>
<evidence type="ECO:0000256" key="21">
    <source>
        <dbReference type="ARBA" id="ARBA00049541"/>
    </source>
</evidence>
<dbReference type="PANTHER" id="PTHR10982">
    <property type="entry name" value="MALONYL COA-ACYL CARRIER PROTEIN TRANSACYLASE"/>
    <property type="match status" value="1"/>
</dbReference>
<dbReference type="FunFam" id="3.30.70.2490:FF:000001">
    <property type="entry name" value="Fatty acid synthase subunit alpha"/>
    <property type="match status" value="1"/>
</dbReference>
<dbReference type="InterPro" id="IPR036291">
    <property type="entry name" value="NAD(P)-bd_dom_sf"/>
</dbReference>
<dbReference type="GeneID" id="54456997"/>
<dbReference type="InterPro" id="IPR014031">
    <property type="entry name" value="Ketoacyl_synth_C"/>
</dbReference>
<feature type="binding site" evidence="24">
    <location>
        <position position="1749"/>
    </location>
    <ligand>
        <name>Mg(2+)</name>
        <dbReference type="ChEBI" id="CHEBI:18420"/>
    </ligand>
</feature>
<dbReference type="GO" id="GO:0005835">
    <property type="term" value="C:fatty acid synthase complex"/>
    <property type="evidence" value="ECO:0007669"/>
    <property type="project" value="InterPro"/>
</dbReference>
<dbReference type="PROSITE" id="PS52004">
    <property type="entry name" value="KS3_2"/>
    <property type="match status" value="1"/>
</dbReference>
<feature type="active site" description="For beta-ketoacyl synthase activity" evidence="23">
    <location>
        <position position="1280"/>
    </location>
</feature>
<dbReference type="GO" id="GO:0042759">
    <property type="term" value="P:long-chain fatty acid biosynthetic process"/>
    <property type="evidence" value="ECO:0007669"/>
    <property type="project" value="UniProtKB-UniRule"/>
</dbReference>
<dbReference type="Gene3D" id="3.90.25.70">
    <property type="match status" value="1"/>
</dbReference>
<dbReference type="EC" id="1.1.1.100" evidence="3"/>
<comment type="catalytic activity">
    <reaction evidence="20">
        <text>a (3R)-hydroxyacyl-[ACP] + NADP(+) = a 3-oxoacyl-[ACP] + NADPH + H(+)</text>
        <dbReference type="Rhea" id="RHEA:17397"/>
        <dbReference type="Rhea" id="RHEA-COMP:9916"/>
        <dbReference type="Rhea" id="RHEA-COMP:9945"/>
        <dbReference type="ChEBI" id="CHEBI:15378"/>
        <dbReference type="ChEBI" id="CHEBI:57783"/>
        <dbReference type="ChEBI" id="CHEBI:58349"/>
        <dbReference type="ChEBI" id="CHEBI:78776"/>
        <dbReference type="ChEBI" id="CHEBI:78827"/>
        <dbReference type="EC" id="1.1.1.100"/>
    </reaction>
</comment>
<dbReference type="GO" id="GO:0044550">
    <property type="term" value="P:secondary metabolite biosynthetic process"/>
    <property type="evidence" value="ECO:0007669"/>
    <property type="project" value="UniProtKB-ARBA"/>
</dbReference>
<evidence type="ECO:0000256" key="2">
    <source>
        <dbReference type="ARBA" id="ARBA00012878"/>
    </source>
</evidence>
<dbReference type="SUPFAM" id="SSF52151">
    <property type="entry name" value="FabD/lysophospholipase-like"/>
    <property type="match status" value="1"/>
</dbReference>
<keyword evidence="8" id="KW-0597">Phosphoprotein</keyword>
<sequence>MRPEVEQELAHTLLVELLAYQFASPVRWIETQDVVLGEKRTERIVEIGPADTLGVMAKRTLASKYEAHDAALSVSRQILCYNKDAKDIYYDVDPVEDEPEAAPASSSSTPASSSAPASAAPVASAPAAASSGPAAQVPDAPVTATDILRTLVAQKLKKALLDIPLSKAIKDLVGGKSTLQNEILGDLGKEFGSTPEKPEDTPLDELGAAMQATFNGQLGKQSSSLIARMVSSKMPGGFNITAVRKHLETRWGLGPGRQDGVLLLGLTSEPAARLGSENDGKAWLDEISNKYAATAGINLSAPVAGGDAGGAAGGMMMDPAAIDALTKDQRALFKQQLELFARYLKMDLRAGDKAFLGSQKAASALQAQLDLWTAEHGDIYAAGIEPSFTPLKARVYDSSWNWARQDALSMYYDIIFGRLKAVDREIVSRCISIMNRSNPLLLDFMQYHMDHCPTERGETYELAKELGQQLIENCKDVMSEAPVFKDVSVPTAPHLDIDNRGNLNYSEVPRPSVRKLEHYVREMAEGGKLSEYGNRTKVQNDLQRIYKLIRQQHKLSKSSQLQIKSLYSDVIRSLSMNEGQIMPNENGKVNGAGKKGRNGRLNGPLKKGKVETIPFLHLKRKDEHGWEYSKKLTGVYLEGLENAAKSGVSFQGKNALMTGAGAGSIGAEVLQGLISGGAKVVVTTSRFSREVNEYYQSMYSRYGARGSQLIVVPFNQGSKQDIEALVEYIYDPKKGLGWDLDYIVPFAAIPENGREIDGLDSKSELAHRIMLTNLLRMLGCVKTHKQANGYETRPAQVMLPLSPNHGTFGNDGMYAESKIALETLFTRWHSESWGSYLTICGAVIGWTRGTGLMSGNNIVAEGIEKYGVRTFSQQEMAFNILGLMAPPIVNLCQVEPVWADLNGGFQYIPNLKDLMQDLRKEHMETADVRKAVIKENAIENKIVNGEESEAMYKRATVQPRANMKYDFPKVPDWETEVKPLNSDLKGMVDLEKVVVVTGFAEVGPWGNSRTRWEMEAYGEFSLEGCIEMSWMMGLIKNHNGPLKGKSYSGWVDAKTNEPVDDKDVKAKYEKHILEHSGIRLIEPELFNGYDPKKKQLMQEIQIEEDLDPFESSKETAEEFKREHGDKVDIFEIPDSGEYTVRLRKGATLLIPKALRFDRLVAGQVPTGWDAKKYGVPDDIISQVDPVTLFVLVSTAEALLSSGITDPYEFYKYVHISEVGNCIGSGIGGTTALRGMYKDRFLDKPLQKDILQESFINTMSAWVNMLLMSSTGPIKTPVGACATAVESIDIGYDTIVEGKARVCFVGGFDDFQEEGSYEFANMKATSNAEEEFAHGRTPGEMSRPTTTTRNGFMESQGCGLQVIMDARLALDMGVPIYGVIGFTATATDKIGRSVPAPGKGVLTTAREIESKFKSPLLDIKYRKRQMNLRRKQISQWQESEILYLEEELAAMKAGGESFDEAEYLAERTAHIDREAKRQVKDALNSLGNNFWKSDPRIAPLRGALATWGLTIDDLDVASFHGTSTVANDKNESDVICQQMRHLGRKKGNALLGIFQKYLTGHPKGAAGAWMFNGCLQVLNSGLVPGNRNADNIDKVMEQFDYIVYPSRSIQTDGVKAFSVTSFGFGQKGAQAVGIHPKYLFAALEYGEYATYKQKVEARQKKAYRYFHDGLINNTMFRAKDRSPYEDAQMNDVFLNPRARVSLDSKSAQYAYSPKGLAKPPKDSKTEETRKLVERLATATQSEHSKIGVDVESVAAINIENDTFVERNFTAAEQKYCNAAPSPQASFAGRWSAKEAVFKSLGVKSLGAGAPLKDIEIGSDETGAPVVKLSGEAEKSAKLAGVKKVSVSISHSDEQAIAVAVAHF</sequence>
<evidence type="ECO:0000256" key="12">
    <source>
        <dbReference type="ARBA" id="ARBA00022842"/>
    </source>
</evidence>
<keyword evidence="7" id="KW-0444">Lipid biosynthesis</keyword>
<organism evidence="29">
    <name type="scientific">Mytilinidion resinicola</name>
    <dbReference type="NCBI Taxonomy" id="574789"/>
    <lineage>
        <taxon>Eukaryota</taxon>
        <taxon>Fungi</taxon>
        <taxon>Dikarya</taxon>
        <taxon>Ascomycota</taxon>
        <taxon>Pezizomycotina</taxon>
        <taxon>Dothideomycetes</taxon>
        <taxon>Pleosporomycetidae</taxon>
        <taxon>Mytilinidiales</taxon>
        <taxon>Mytilinidiaceae</taxon>
        <taxon>Mytilinidion</taxon>
    </lineage>
</organism>
<evidence type="ECO:0000256" key="13">
    <source>
        <dbReference type="ARBA" id="ARBA00022857"/>
    </source>
</evidence>
<dbReference type="InterPro" id="IPR018201">
    <property type="entry name" value="Ketoacyl_synth_AS"/>
</dbReference>
<evidence type="ECO:0000256" key="25">
    <source>
        <dbReference type="PIRSR" id="PIRSR000454-4"/>
    </source>
</evidence>
<evidence type="ECO:0000256" key="22">
    <source>
        <dbReference type="PIRNR" id="PIRNR000454"/>
    </source>
</evidence>
<dbReference type="GO" id="GO:0004312">
    <property type="term" value="F:fatty acid synthase activity"/>
    <property type="evidence" value="ECO:0007669"/>
    <property type="project" value="InterPro"/>
</dbReference>
<dbReference type="GO" id="GO:0008897">
    <property type="term" value="F:holo-[acyl-carrier-protein] synthase activity"/>
    <property type="evidence" value="ECO:0007669"/>
    <property type="project" value="InterPro"/>
</dbReference>
<dbReference type="RefSeq" id="XP_033570800.1">
    <property type="nucleotide sequence ID" value="XM_033716104.1"/>
</dbReference>
<evidence type="ECO:0000313" key="30">
    <source>
        <dbReference type="Proteomes" id="UP000504636"/>
    </source>
</evidence>
<dbReference type="CDD" id="cd00828">
    <property type="entry name" value="elong_cond_enzymes"/>
    <property type="match status" value="1"/>
</dbReference>
<feature type="modified residue" description="O-(pantetheine 4'-phosphoryl)serine" evidence="25">
    <location>
        <position position="177"/>
    </location>
</feature>
<dbReference type="InterPro" id="IPR004568">
    <property type="entry name" value="Ppantetheine-prot_Trfase_dom"/>
</dbReference>
<dbReference type="InterPro" id="IPR014030">
    <property type="entry name" value="Ketoacyl_synth_N"/>
</dbReference>
<dbReference type="PANTHER" id="PTHR10982:SF21">
    <property type="entry name" value="FATTY ACID SYNTHASE SUBUNIT BETA"/>
    <property type="match status" value="1"/>
</dbReference>
<dbReference type="Gene3D" id="3.30.70.2490">
    <property type="match status" value="1"/>
</dbReference>
<feature type="binding site" evidence="24">
    <location>
        <position position="1748"/>
    </location>
    <ligand>
        <name>Mg(2+)</name>
        <dbReference type="ChEBI" id="CHEBI:18420"/>
    </ligand>
</feature>
<dbReference type="FunFam" id="3.90.25.70:FF:000001">
    <property type="entry name" value="Fatty acid synthase subunit alpha"/>
    <property type="match status" value="1"/>
</dbReference>